<evidence type="ECO:0000256" key="6">
    <source>
        <dbReference type="ARBA" id="ARBA00022723"/>
    </source>
</evidence>
<keyword evidence="5 11" id="KW-0808">Transferase</keyword>
<evidence type="ECO:0000259" key="10">
    <source>
        <dbReference type="SMART" id="SM00852"/>
    </source>
</evidence>
<dbReference type="SMART" id="SM00852">
    <property type="entry name" value="MoCF_biosynth"/>
    <property type="match status" value="1"/>
</dbReference>
<dbReference type="GO" id="GO:0005829">
    <property type="term" value="C:cytosol"/>
    <property type="evidence" value="ECO:0007669"/>
    <property type="project" value="TreeGrafter"/>
</dbReference>
<dbReference type="GO" id="GO:0046872">
    <property type="term" value="F:metal ion binding"/>
    <property type="evidence" value="ECO:0007669"/>
    <property type="project" value="UniProtKB-KW"/>
</dbReference>
<dbReference type="InterPro" id="IPR036135">
    <property type="entry name" value="MoeA_linker/N_sf"/>
</dbReference>
<dbReference type="SUPFAM" id="SSF63867">
    <property type="entry name" value="MoeA C-terminal domain-like"/>
    <property type="match status" value="1"/>
</dbReference>
<evidence type="ECO:0000256" key="7">
    <source>
        <dbReference type="ARBA" id="ARBA00022842"/>
    </source>
</evidence>
<comment type="catalytic activity">
    <reaction evidence="9">
        <text>adenylyl-molybdopterin + molybdate = Mo-molybdopterin + AMP + H(+)</text>
        <dbReference type="Rhea" id="RHEA:35047"/>
        <dbReference type="ChEBI" id="CHEBI:15378"/>
        <dbReference type="ChEBI" id="CHEBI:36264"/>
        <dbReference type="ChEBI" id="CHEBI:62727"/>
        <dbReference type="ChEBI" id="CHEBI:71302"/>
        <dbReference type="ChEBI" id="CHEBI:456215"/>
        <dbReference type="EC" id="2.10.1.1"/>
    </reaction>
</comment>
<dbReference type="NCBIfam" id="TIGR00177">
    <property type="entry name" value="molyb_syn"/>
    <property type="match status" value="1"/>
</dbReference>
<dbReference type="Gene3D" id="3.90.105.10">
    <property type="entry name" value="Molybdopterin biosynthesis moea protein, domain 2"/>
    <property type="match status" value="1"/>
</dbReference>
<dbReference type="InterPro" id="IPR005110">
    <property type="entry name" value="MoeA_linker/N"/>
</dbReference>
<dbReference type="AlphaFoldDB" id="A0A075GD74"/>
<dbReference type="InterPro" id="IPR005111">
    <property type="entry name" value="MoeA_C_domain_IV"/>
</dbReference>
<dbReference type="SUPFAM" id="SSF53218">
    <property type="entry name" value="Molybdenum cofactor biosynthesis proteins"/>
    <property type="match status" value="1"/>
</dbReference>
<keyword evidence="8" id="KW-0501">Molybdenum cofactor biosynthesis</keyword>
<gene>
    <name evidence="11" type="primary">moeA</name>
</gene>
<proteinExistence type="predicted"/>
<dbReference type="Gene3D" id="3.40.980.10">
    <property type="entry name" value="MoaB/Mog-like domain"/>
    <property type="match status" value="1"/>
</dbReference>
<dbReference type="UniPathway" id="UPA00344"/>
<feature type="domain" description="MoaB/Mog" evidence="10">
    <location>
        <begin position="192"/>
        <end position="329"/>
    </location>
</feature>
<dbReference type="EC" id="2.10.1.1" evidence="3"/>
<protein>
    <recommendedName>
        <fullName evidence="3">molybdopterin molybdotransferase</fullName>
        <ecNumber evidence="3">2.10.1.1</ecNumber>
    </recommendedName>
</protein>
<dbReference type="PANTHER" id="PTHR10192:SF5">
    <property type="entry name" value="GEPHYRIN"/>
    <property type="match status" value="1"/>
</dbReference>
<dbReference type="InterPro" id="IPR001453">
    <property type="entry name" value="MoaB/Mog_dom"/>
</dbReference>
<name>A0A075GD74_9EURY</name>
<dbReference type="EMBL" id="KF900569">
    <property type="protein sequence ID" value="AIE99662.1"/>
    <property type="molecule type" value="Genomic_DNA"/>
</dbReference>
<keyword evidence="7" id="KW-0460">Magnesium</keyword>
<dbReference type="GO" id="GO:0061599">
    <property type="term" value="F:molybdopterin molybdotransferase activity"/>
    <property type="evidence" value="ECO:0007669"/>
    <property type="project" value="UniProtKB-EC"/>
</dbReference>
<dbReference type="Gene3D" id="2.40.340.10">
    <property type="entry name" value="MoeA, C-terminal, domain IV"/>
    <property type="match status" value="1"/>
</dbReference>
<sequence length="417" mass="44901">MDLRRYQADEHLRLYMEKGVTIERALELSLPHTFTPEDETIPITKAHGRTLAVPLASRVDDPRFDNSAMDGWAVRVSDCEQIPTTLKIVGTSQAGGDLPPSVSMGEACRIMTGAPIPKGADAIVMVEDSKVEGNSVTINGVARPNYIRRRGENFAKGDEILPSGAVLSPSRIALAGTMGYGEVSVLVPPKIAIIGTGDELVEPSQPLGDGQIYESNTIALAGLVRILGCEPVVFPLVTDSIIQLRESLQSAAKNCVAIITSGGVSMGEWDLVRKIMEDEGEVIFWRMQIRPGGPPIFGNWQGVPLFGLPGNPVSSQVVFFTLVAPWIENSCSHDERFGPKLFEKVRVRLLSPVQGAPNKVAMRRIHITTEGDELVATTPTHQGSGNLLSMVAGNGLTLLPPDVDAEIGESIDALWLK</sequence>
<evidence type="ECO:0000256" key="4">
    <source>
        <dbReference type="ARBA" id="ARBA00022505"/>
    </source>
</evidence>
<keyword evidence="6" id="KW-0479">Metal-binding</keyword>
<evidence type="ECO:0000313" key="11">
    <source>
        <dbReference type="EMBL" id="AIE99662.1"/>
    </source>
</evidence>
<evidence type="ECO:0000256" key="9">
    <source>
        <dbReference type="ARBA" id="ARBA00047317"/>
    </source>
</evidence>
<dbReference type="Pfam" id="PF00994">
    <property type="entry name" value="MoCF_biosynth"/>
    <property type="match status" value="1"/>
</dbReference>
<dbReference type="InterPro" id="IPR036688">
    <property type="entry name" value="MoeA_C_domain_IV_sf"/>
</dbReference>
<dbReference type="GO" id="GO:0006777">
    <property type="term" value="P:Mo-molybdopterin cofactor biosynthetic process"/>
    <property type="evidence" value="ECO:0007669"/>
    <property type="project" value="UniProtKB-KW"/>
</dbReference>
<keyword evidence="4" id="KW-0500">Molybdenum</keyword>
<comment type="pathway">
    <text evidence="2">Cofactor biosynthesis; molybdopterin biosynthesis.</text>
</comment>
<dbReference type="InterPro" id="IPR036425">
    <property type="entry name" value="MoaB/Mog-like_dom_sf"/>
</dbReference>
<dbReference type="FunFam" id="2.170.190.11:FF:000001">
    <property type="entry name" value="Molybdopterin molybdenumtransferase"/>
    <property type="match status" value="1"/>
</dbReference>
<organism evidence="11">
    <name type="scientific">uncultured marine group II/III euryarchaeote KM3_115_D04</name>
    <dbReference type="NCBI Taxonomy" id="1457855"/>
    <lineage>
        <taxon>Archaea</taxon>
        <taxon>Methanobacteriati</taxon>
        <taxon>Methanobacteriota</taxon>
        <taxon>environmental samples</taxon>
    </lineage>
</organism>
<dbReference type="Pfam" id="PF03454">
    <property type="entry name" value="MoeA_C"/>
    <property type="match status" value="1"/>
</dbReference>
<evidence type="ECO:0000256" key="5">
    <source>
        <dbReference type="ARBA" id="ARBA00022679"/>
    </source>
</evidence>
<evidence type="ECO:0000256" key="2">
    <source>
        <dbReference type="ARBA" id="ARBA00005046"/>
    </source>
</evidence>
<dbReference type="FunFam" id="3.40.980.10:FF:000004">
    <property type="entry name" value="Molybdopterin molybdenumtransferase"/>
    <property type="match status" value="1"/>
</dbReference>
<dbReference type="InterPro" id="IPR038987">
    <property type="entry name" value="MoeA-like"/>
</dbReference>
<dbReference type="SUPFAM" id="SSF63882">
    <property type="entry name" value="MoeA N-terminal region -like"/>
    <property type="match status" value="1"/>
</dbReference>
<dbReference type="Pfam" id="PF03453">
    <property type="entry name" value="MoeA_N"/>
    <property type="match status" value="1"/>
</dbReference>
<accession>A0A075GD74</accession>
<evidence type="ECO:0000256" key="3">
    <source>
        <dbReference type="ARBA" id="ARBA00013269"/>
    </source>
</evidence>
<dbReference type="NCBIfam" id="NF045515">
    <property type="entry name" value="Glp_gephyrin"/>
    <property type="match status" value="1"/>
</dbReference>
<dbReference type="Gene3D" id="2.170.190.11">
    <property type="entry name" value="Molybdopterin biosynthesis moea protein, domain 3"/>
    <property type="match status" value="1"/>
</dbReference>
<dbReference type="PANTHER" id="PTHR10192">
    <property type="entry name" value="MOLYBDOPTERIN BIOSYNTHESIS PROTEIN"/>
    <property type="match status" value="1"/>
</dbReference>
<comment type="cofactor">
    <cofactor evidence="1">
        <name>Mg(2+)</name>
        <dbReference type="ChEBI" id="CHEBI:18420"/>
    </cofactor>
</comment>
<dbReference type="CDD" id="cd00887">
    <property type="entry name" value="MoeA"/>
    <property type="match status" value="1"/>
</dbReference>
<reference evidence="11" key="1">
    <citation type="journal article" date="2014" name="Genome Biol. Evol.">
        <title>Pangenome evidence for extensive interdomain horizontal transfer affecting lineage core and shell genes in uncultured planktonic thaumarchaeota and euryarchaeota.</title>
        <authorList>
            <person name="Deschamps P."/>
            <person name="Zivanovic Y."/>
            <person name="Moreira D."/>
            <person name="Rodriguez-Valera F."/>
            <person name="Lopez-Garcia P."/>
        </authorList>
    </citation>
    <scope>NUCLEOTIDE SEQUENCE</scope>
</reference>
<evidence type="ECO:0000256" key="8">
    <source>
        <dbReference type="ARBA" id="ARBA00023150"/>
    </source>
</evidence>
<evidence type="ECO:0000256" key="1">
    <source>
        <dbReference type="ARBA" id="ARBA00001946"/>
    </source>
</evidence>